<dbReference type="SUPFAM" id="SSF51182">
    <property type="entry name" value="RmlC-like cupins"/>
    <property type="match status" value="1"/>
</dbReference>
<accession>A0ABV7TXU2</accession>
<dbReference type="InterPro" id="IPR011051">
    <property type="entry name" value="RmlC_Cupin_sf"/>
</dbReference>
<reference evidence="3" key="1">
    <citation type="journal article" date="2019" name="Int. J. Syst. Evol. Microbiol.">
        <title>The Global Catalogue of Microorganisms (GCM) 10K type strain sequencing project: providing services to taxonomists for standard genome sequencing and annotation.</title>
        <authorList>
            <consortium name="The Broad Institute Genomics Platform"/>
            <consortium name="The Broad Institute Genome Sequencing Center for Infectious Disease"/>
            <person name="Wu L."/>
            <person name="Ma J."/>
        </authorList>
    </citation>
    <scope>NUCLEOTIDE SEQUENCE [LARGE SCALE GENOMIC DNA]</scope>
    <source>
        <strain evidence="3">KCTC 42195</strain>
    </source>
</reference>
<feature type="domain" description="Cupin type-2" evidence="1">
    <location>
        <begin position="64"/>
        <end position="111"/>
    </location>
</feature>
<comment type="caution">
    <text evidence="2">The sequence shown here is derived from an EMBL/GenBank/DDBJ whole genome shotgun (WGS) entry which is preliminary data.</text>
</comment>
<dbReference type="EMBL" id="JBHRYH010000046">
    <property type="protein sequence ID" value="MFC3627566.1"/>
    <property type="molecule type" value="Genomic_DNA"/>
</dbReference>
<dbReference type="RefSeq" id="WP_390281346.1">
    <property type="nucleotide sequence ID" value="NZ_JBHRYH010000046.1"/>
</dbReference>
<name>A0ABV7TXU2_9NEIS</name>
<proteinExistence type="predicted"/>
<evidence type="ECO:0000259" key="1">
    <source>
        <dbReference type="Pfam" id="PF07883"/>
    </source>
</evidence>
<dbReference type="CDD" id="cd06990">
    <property type="entry name" value="cupin_DUF861"/>
    <property type="match status" value="1"/>
</dbReference>
<protein>
    <submittedName>
        <fullName evidence="2">Cupin domain-containing protein</fullName>
    </submittedName>
</protein>
<dbReference type="InterPro" id="IPR013096">
    <property type="entry name" value="Cupin_2"/>
</dbReference>
<sequence length="122" mass="13455">MSTMLEKKALSEPDEFRPFQDGKGRLAVVTVGDVTMGRGEFEPGWRWSEHVKPIVGTDCCQAAHTGVVLEGRIVVKMNDGSEMEYGPGDAFYMPPGHDAWVVGDRRCVLIDFTGVAKYAKPH</sequence>
<evidence type="ECO:0000313" key="2">
    <source>
        <dbReference type="EMBL" id="MFC3627566.1"/>
    </source>
</evidence>
<dbReference type="Gene3D" id="2.60.120.10">
    <property type="entry name" value="Jelly Rolls"/>
    <property type="match status" value="1"/>
</dbReference>
<dbReference type="Proteomes" id="UP001595636">
    <property type="component" value="Unassembled WGS sequence"/>
</dbReference>
<dbReference type="InterPro" id="IPR014710">
    <property type="entry name" value="RmlC-like_jellyroll"/>
</dbReference>
<keyword evidence="3" id="KW-1185">Reference proteome</keyword>
<dbReference type="Pfam" id="PF07883">
    <property type="entry name" value="Cupin_2"/>
    <property type="match status" value="1"/>
</dbReference>
<organism evidence="2 3">
    <name type="scientific">Vogesella amnigena</name>
    <dbReference type="NCBI Taxonomy" id="1507449"/>
    <lineage>
        <taxon>Bacteria</taxon>
        <taxon>Pseudomonadati</taxon>
        <taxon>Pseudomonadota</taxon>
        <taxon>Betaproteobacteria</taxon>
        <taxon>Neisseriales</taxon>
        <taxon>Chromobacteriaceae</taxon>
        <taxon>Vogesella</taxon>
    </lineage>
</organism>
<evidence type="ECO:0000313" key="3">
    <source>
        <dbReference type="Proteomes" id="UP001595636"/>
    </source>
</evidence>
<gene>
    <name evidence="2" type="ORF">ACFOKJ_15710</name>
</gene>